<dbReference type="GO" id="GO:0005737">
    <property type="term" value="C:cytoplasm"/>
    <property type="evidence" value="ECO:0007669"/>
    <property type="project" value="TreeGrafter"/>
</dbReference>
<feature type="signal peptide" evidence="1">
    <location>
        <begin position="1"/>
        <end position="20"/>
    </location>
</feature>
<dbReference type="OrthoDB" id="4951845at2759"/>
<reference evidence="3 4" key="1">
    <citation type="submission" date="2016-09" db="EMBL/GenBank/DDBJ databases">
        <title>Extensive genetic diversity and differential bi-allelic expression allows diatom success in the polar Southern Ocean.</title>
        <authorList>
            <consortium name="DOE Joint Genome Institute"/>
            <person name="Mock T."/>
            <person name="Otillar R.P."/>
            <person name="Strauss J."/>
            <person name="Dupont C."/>
            <person name="Frickenhaus S."/>
            <person name="Maumus F."/>
            <person name="Mcmullan M."/>
            <person name="Sanges R."/>
            <person name="Schmutz J."/>
            <person name="Toseland A."/>
            <person name="Valas R."/>
            <person name="Veluchamy A."/>
            <person name="Ward B.J."/>
            <person name="Allen A."/>
            <person name="Barry K."/>
            <person name="Falciatore A."/>
            <person name="Ferrante M."/>
            <person name="Fortunato A.E."/>
            <person name="Gloeckner G."/>
            <person name="Gruber A."/>
            <person name="Hipkin R."/>
            <person name="Janech M."/>
            <person name="Kroth P."/>
            <person name="Leese F."/>
            <person name="Lindquist E."/>
            <person name="Lyon B.R."/>
            <person name="Martin J."/>
            <person name="Mayer C."/>
            <person name="Parker M."/>
            <person name="Quesneville H."/>
            <person name="Raymond J."/>
            <person name="Uhlig C."/>
            <person name="Valentin K.U."/>
            <person name="Worden A.Z."/>
            <person name="Armbrust E.V."/>
            <person name="Bowler C."/>
            <person name="Green B."/>
            <person name="Moulton V."/>
            <person name="Van Oosterhout C."/>
            <person name="Grigoriev I."/>
        </authorList>
    </citation>
    <scope>NUCLEOTIDE SEQUENCE [LARGE SCALE GENOMIC DNA]</scope>
    <source>
        <strain evidence="3 4">CCMP1102</strain>
    </source>
</reference>
<name>A0A1E7FTT7_9STRA</name>
<dbReference type="AlphaFoldDB" id="A0A1E7FTT7"/>
<proteinExistence type="predicted"/>
<dbReference type="InterPro" id="IPR004045">
    <property type="entry name" value="Glutathione_S-Trfase_N"/>
</dbReference>
<dbReference type="InterPro" id="IPR050983">
    <property type="entry name" value="GST_Omega/HSP26"/>
</dbReference>
<dbReference type="EMBL" id="KV784354">
    <property type="protein sequence ID" value="OEU21517.1"/>
    <property type="molecule type" value="Genomic_DNA"/>
</dbReference>
<protein>
    <submittedName>
        <fullName evidence="3">Glutathione S-transferase</fullName>
    </submittedName>
</protein>
<sequence>MKLAMFSVTLLLIFAVNAQGFAVVPSTLSSSSLRKTKAAFVSSVRGGDTGTVDGLVLSSSSSSSSTTSEATIIDTSGIPSWESLESELEHFRSNVVEKEKPPLLTLYRDTNGWCPFCERVWVAIRAKGIPYQETTVSLQNKPEWYKQMVPSGLVPAVLFHGDDSNITSRNLVWESDAILYALDEMFPDTPRLMKKNKQDVDEEFDAAMDMQNRLQSAGFKFAYAGRNETSTEEEKQKVRNDFESALDELDTAFGEQRQKLKNPNSNDGCFRLGSEFSGIDAMMIPTLERWRYQLPLTENLDILENRIHLTKYFEHLDSFSPYSDRVAGDKYSWTATASQFLRYFGGGEDKPEVAAKIKRCDAAAKELEKEFINVNYQMNYVEDEDKDEEDDRLMEILIKAAADAKTSSNEKELSNESIIKNINKTKNDQISDERLFALEAVTKLISNHEAVVSDCVRDEPISQKHIPRGTDKDTADLLLRHVASVLLQTASLSLKPIIDNVADVVVQDSSNRRTQGAVALKTVATRLSVPRDMGAPAAALLREVLSIVAEDLLADEEVQTTVSTPTTVEKVLE</sequence>
<dbReference type="KEGG" id="fcy:FRACYDRAFT_235144"/>
<dbReference type="GO" id="GO:0016740">
    <property type="term" value="F:transferase activity"/>
    <property type="evidence" value="ECO:0007669"/>
    <property type="project" value="UniProtKB-KW"/>
</dbReference>
<dbReference type="Proteomes" id="UP000095751">
    <property type="component" value="Unassembled WGS sequence"/>
</dbReference>
<organism evidence="3 4">
    <name type="scientific">Fragilariopsis cylindrus CCMP1102</name>
    <dbReference type="NCBI Taxonomy" id="635003"/>
    <lineage>
        <taxon>Eukaryota</taxon>
        <taxon>Sar</taxon>
        <taxon>Stramenopiles</taxon>
        <taxon>Ochrophyta</taxon>
        <taxon>Bacillariophyta</taxon>
        <taxon>Bacillariophyceae</taxon>
        <taxon>Bacillariophycidae</taxon>
        <taxon>Bacillariales</taxon>
        <taxon>Bacillariaceae</taxon>
        <taxon>Fragilariopsis</taxon>
    </lineage>
</organism>
<dbReference type="InterPro" id="IPR036282">
    <property type="entry name" value="Glutathione-S-Trfase_C_sf"/>
</dbReference>
<evidence type="ECO:0000313" key="3">
    <source>
        <dbReference type="EMBL" id="OEU21517.1"/>
    </source>
</evidence>
<accession>A0A1E7FTT7</accession>
<keyword evidence="1" id="KW-0732">Signal</keyword>
<dbReference type="SUPFAM" id="SSF52833">
    <property type="entry name" value="Thioredoxin-like"/>
    <property type="match status" value="1"/>
</dbReference>
<dbReference type="PANTHER" id="PTHR43968:SF14">
    <property type="entry name" value="GLUTATHIONE S-TRANSFERASE"/>
    <property type="match status" value="1"/>
</dbReference>
<dbReference type="SFLD" id="SFLDG00358">
    <property type="entry name" value="Main_(cytGST)"/>
    <property type="match status" value="1"/>
</dbReference>
<dbReference type="Pfam" id="PF13409">
    <property type="entry name" value="GST_N_2"/>
    <property type="match status" value="1"/>
</dbReference>
<dbReference type="InterPro" id="IPR040079">
    <property type="entry name" value="Glutathione_S-Trfase"/>
</dbReference>
<feature type="chain" id="PRO_5009193536" evidence="1">
    <location>
        <begin position="21"/>
        <end position="573"/>
    </location>
</feature>
<dbReference type="CDD" id="cd00570">
    <property type="entry name" value="GST_N_family"/>
    <property type="match status" value="1"/>
</dbReference>
<feature type="domain" description="GST N-terminal" evidence="2">
    <location>
        <begin position="104"/>
        <end position="190"/>
    </location>
</feature>
<dbReference type="InterPro" id="IPR036249">
    <property type="entry name" value="Thioredoxin-like_sf"/>
</dbReference>
<evidence type="ECO:0000256" key="1">
    <source>
        <dbReference type="SAM" id="SignalP"/>
    </source>
</evidence>
<dbReference type="Gene3D" id="1.20.1050.10">
    <property type="match status" value="1"/>
</dbReference>
<dbReference type="InParanoid" id="A0A1E7FTT7"/>
<dbReference type="SFLD" id="SFLDS00019">
    <property type="entry name" value="Glutathione_Transferase_(cytos"/>
    <property type="match status" value="1"/>
</dbReference>
<keyword evidence="4" id="KW-1185">Reference proteome</keyword>
<dbReference type="PROSITE" id="PS50404">
    <property type="entry name" value="GST_NTER"/>
    <property type="match status" value="1"/>
</dbReference>
<dbReference type="SUPFAM" id="SSF47616">
    <property type="entry name" value="GST C-terminal domain-like"/>
    <property type="match status" value="1"/>
</dbReference>
<gene>
    <name evidence="3" type="primary">DHAR4</name>
    <name evidence="3" type="ORF">FRACYDRAFT_235144</name>
</gene>
<evidence type="ECO:0000259" key="2">
    <source>
        <dbReference type="PROSITE" id="PS50404"/>
    </source>
</evidence>
<dbReference type="PANTHER" id="PTHR43968">
    <property type="match status" value="1"/>
</dbReference>
<keyword evidence="3" id="KW-0808">Transferase</keyword>
<dbReference type="Gene3D" id="3.40.30.10">
    <property type="entry name" value="Glutaredoxin"/>
    <property type="match status" value="1"/>
</dbReference>
<evidence type="ECO:0000313" key="4">
    <source>
        <dbReference type="Proteomes" id="UP000095751"/>
    </source>
</evidence>